<comment type="caution">
    <text evidence="2">The sequence shown here is derived from an EMBL/GenBank/DDBJ whole genome shotgun (WGS) entry which is preliminary data.</text>
</comment>
<evidence type="ECO:0000256" key="1">
    <source>
        <dbReference type="SAM" id="MobiDB-lite"/>
    </source>
</evidence>
<dbReference type="Pfam" id="PF13814">
    <property type="entry name" value="Replic_Relax"/>
    <property type="match status" value="1"/>
</dbReference>
<sequence>MLAAEYGVDVKDLGYRHDRAFGIAHSLRLAHTVGVNEWFTALVDRARHDPQARLTAWWSEARCARHFGDLVKPDAYGRWSVEGRETEFFLEFDFGTEPLAKLAGKLAGYAALADATGITTPLLIWLPTTRREANARRLLHRVRLDLANPRTVPAATAATDPQAAHPSPADAVWLPWTPPATKQLDALAQAAPPPDPMPPRAVLPARGTATGR</sequence>
<name>A0AAE3GKS8_9PSEU</name>
<feature type="compositionally biased region" description="Pro residues" evidence="1">
    <location>
        <begin position="191"/>
        <end position="201"/>
    </location>
</feature>
<dbReference type="InterPro" id="IPR025855">
    <property type="entry name" value="Replic_Relax"/>
</dbReference>
<organism evidence="2 3">
    <name type="scientific">Goodfellowiella coeruleoviolacea</name>
    <dbReference type="NCBI Taxonomy" id="334858"/>
    <lineage>
        <taxon>Bacteria</taxon>
        <taxon>Bacillati</taxon>
        <taxon>Actinomycetota</taxon>
        <taxon>Actinomycetes</taxon>
        <taxon>Pseudonocardiales</taxon>
        <taxon>Pseudonocardiaceae</taxon>
        <taxon>Goodfellowiella</taxon>
    </lineage>
</organism>
<dbReference type="AlphaFoldDB" id="A0AAE3GKS8"/>
<reference evidence="2" key="1">
    <citation type="submission" date="2022-06" db="EMBL/GenBank/DDBJ databases">
        <title>Genomic Encyclopedia of Archaeal and Bacterial Type Strains, Phase II (KMG-II): from individual species to whole genera.</title>
        <authorList>
            <person name="Goeker M."/>
        </authorList>
    </citation>
    <scope>NUCLEOTIDE SEQUENCE</scope>
    <source>
        <strain evidence="2">DSM 43935</strain>
    </source>
</reference>
<evidence type="ECO:0000313" key="2">
    <source>
        <dbReference type="EMBL" id="MCP2170087.1"/>
    </source>
</evidence>
<dbReference type="Proteomes" id="UP001206128">
    <property type="component" value="Unassembled WGS sequence"/>
</dbReference>
<keyword evidence="3" id="KW-1185">Reference proteome</keyword>
<proteinExistence type="predicted"/>
<accession>A0AAE3GKS8</accession>
<evidence type="ECO:0000313" key="3">
    <source>
        <dbReference type="Proteomes" id="UP001206128"/>
    </source>
</evidence>
<feature type="region of interest" description="Disordered" evidence="1">
    <location>
        <begin position="187"/>
        <end position="212"/>
    </location>
</feature>
<protein>
    <submittedName>
        <fullName evidence="2">Replication-relaxation</fullName>
    </submittedName>
</protein>
<gene>
    <name evidence="2" type="ORF">LX83_006975</name>
</gene>
<dbReference type="EMBL" id="JAMTCK010000024">
    <property type="protein sequence ID" value="MCP2170087.1"/>
    <property type="molecule type" value="Genomic_DNA"/>
</dbReference>